<protein>
    <submittedName>
        <fullName evidence="1">Uncharacterized protein</fullName>
    </submittedName>
</protein>
<sequence length="897" mass="98833">MDANLVARELEMTLLAKLLENRHVDASSNITMPTAALLHLLRTYLGPGVSMHDLQAAIKVSPLLAQSSYSREIEVDDVRSDQGVTLTVFRWNKFATSAAPYRKLLNEHGERPRPPIAATNFRGGPLGLNPVPFEVRNEGYGTQADVVLEGVSAPDWITVAWQGNKGTLAASPAQGGVYRGEVVISSNANDIRLPVSAESAAFVFPARNELTLDELIPTHPDIDRDATERLLEQVLTSLKFERLPGGLFIKRGTVSVSQRSNDWWLTETEILTGGLVGTGYPATFTVYADADGKVDKYTETVIAEHGQLGGGLADLFEYLDVQVGQRLTLEPYRGGYKVKLSPAEPWRTARGHTYWLQGAVNTVLQHRDVLDVLVQRTEDRNITVNLLLSGEQSLPDDLVRQHRSGRLTIRFTPTHLPYRLIVCDEDCAAFVPPHGSLQRPANPPQTLWEGSSALEGRDYRELAWQRGKRGEDSDEWGLLDLELSVAMEKLAQALRPATVKAVSITERQRHRLLVDLPGQARRLGVHVKPLLAAPILERLGLTPEQVNANGLGVRVTAGGYLVVRPQDLNGQRDCARYIANLYGGVIHHSQLRKLVEVFSGQSYESTSFVTASLHDLGWAGNGYRRPRQAWEPNTRELPTFTAEVLAHFDSRSEAMHWLRRNVAASEAQLERALAKAVAIAGQFNEASAPVVARAVPVPKAPIEAKPVIQAPSSQVTAPTRKAAAPTLPALKPKVSFAPLVKSDIALPDPRFAPFHAVQRGVTELISQEGPMPETWLVRRYAAQTRCNPRQVQAVVLEAARHSTERGDIQRIEFPCGHVEYFVSGQKATLRERGERYAEDIPFGEWCELLHALNLTTTSCDDVVAHREATAAFRFGADARRVQPLLSLALEAARKSIA</sequence>
<dbReference type="AlphaFoldDB" id="A0AAU6Q6B6"/>
<dbReference type="EMBL" id="CP149782">
    <property type="protein sequence ID" value="WYF45827.1"/>
    <property type="molecule type" value="Genomic_DNA"/>
</dbReference>
<evidence type="ECO:0000313" key="1">
    <source>
        <dbReference type="EMBL" id="WYF45827.1"/>
    </source>
</evidence>
<dbReference type="RefSeq" id="WP_339097153.1">
    <property type="nucleotide sequence ID" value="NZ_CP149782.1"/>
</dbReference>
<organism evidence="1">
    <name type="scientific">Deinococcus sp. VB142</name>
    <dbReference type="NCBI Taxonomy" id="3112952"/>
    <lineage>
        <taxon>Bacteria</taxon>
        <taxon>Thermotogati</taxon>
        <taxon>Deinococcota</taxon>
        <taxon>Deinococci</taxon>
        <taxon>Deinococcales</taxon>
        <taxon>Deinococcaceae</taxon>
        <taxon>Deinococcus</taxon>
    </lineage>
</organism>
<gene>
    <name evidence="1" type="ORF">WDJ50_06865</name>
</gene>
<name>A0AAU6Q6B6_9DEIO</name>
<proteinExistence type="predicted"/>
<reference evidence="1" key="1">
    <citation type="submission" date="2024-03" db="EMBL/GenBank/DDBJ databases">
        <title>Deinococcus weizhi sp. nov., isolated from human skin.</title>
        <authorList>
            <person name="Wei Z."/>
            <person name="Tian F."/>
            <person name="Yang C."/>
            <person name="Xin L.T."/>
            <person name="Wen Z.J."/>
            <person name="Lan K.C."/>
            <person name="Yu L."/>
            <person name="Zhe W."/>
            <person name="Dan F.D."/>
            <person name="Jun W."/>
            <person name="Rui Z."/>
            <person name="Yong X.J."/>
            <person name="Ting Y."/>
            <person name="Wei X."/>
            <person name="Xu Z.G."/>
            <person name="Xin Z."/>
            <person name="Dong F.G."/>
            <person name="Ni X.M."/>
            <person name="Zheng M.G."/>
            <person name="Chun Y."/>
            <person name="Qian W.X."/>
        </authorList>
    </citation>
    <scope>NUCLEOTIDE SEQUENCE</scope>
    <source>
        <strain evidence="1">VB142</strain>
    </source>
</reference>
<accession>A0AAU6Q6B6</accession>